<evidence type="ECO:0000256" key="1">
    <source>
        <dbReference type="ARBA" id="ARBA00023125"/>
    </source>
</evidence>
<proteinExistence type="predicted"/>
<keyword evidence="7" id="KW-1185">Reference proteome</keyword>
<evidence type="ECO:0000313" key="7">
    <source>
        <dbReference type="Proteomes" id="UP000481153"/>
    </source>
</evidence>
<dbReference type="GO" id="GO:0005634">
    <property type="term" value="C:nucleus"/>
    <property type="evidence" value="ECO:0007669"/>
    <property type="project" value="UniProtKB-SubCell"/>
</dbReference>
<dbReference type="SUPFAM" id="SSF46689">
    <property type="entry name" value="Homeodomain-like"/>
    <property type="match status" value="1"/>
</dbReference>
<dbReference type="InterPro" id="IPR008422">
    <property type="entry name" value="KN_HD"/>
</dbReference>
<gene>
    <name evidence="6" type="ORF">Ae201684_003718</name>
</gene>
<comment type="subcellular location">
    <subcellularLocation>
        <location evidence="4">Nucleus</location>
    </subcellularLocation>
</comment>
<protein>
    <recommendedName>
        <fullName evidence="5">Homeobox domain-containing protein</fullName>
    </recommendedName>
</protein>
<keyword evidence="2 4" id="KW-0371">Homeobox</keyword>
<name>A0A6G0XLQ9_9STRA</name>
<dbReference type="InterPro" id="IPR001356">
    <property type="entry name" value="HD"/>
</dbReference>
<evidence type="ECO:0000256" key="2">
    <source>
        <dbReference type="ARBA" id="ARBA00023155"/>
    </source>
</evidence>
<dbReference type="EMBL" id="VJMJ01000041">
    <property type="protein sequence ID" value="KAF0741155.1"/>
    <property type="molecule type" value="Genomic_DNA"/>
</dbReference>
<evidence type="ECO:0000313" key="6">
    <source>
        <dbReference type="EMBL" id="KAF0741155.1"/>
    </source>
</evidence>
<accession>A0A6G0XLQ9</accession>
<dbReference type="CDD" id="cd00086">
    <property type="entry name" value="homeodomain"/>
    <property type="match status" value="1"/>
</dbReference>
<comment type="caution">
    <text evidence="6">The sequence shown here is derived from an EMBL/GenBank/DDBJ whole genome shotgun (WGS) entry which is preliminary data.</text>
</comment>
<dbReference type="Pfam" id="PF05920">
    <property type="entry name" value="Homeobox_KN"/>
    <property type="match status" value="1"/>
</dbReference>
<keyword evidence="1 4" id="KW-0238">DNA-binding</keyword>
<dbReference type="SMART" id="SM00389">
    <property type="entry name" value="HOX"/>
    <property type="match status" value="1"/>
</dbReference>
<dbReference type="AlphaFoldDB" id="A0A6G0XLQ9"/>
<dbReference type="VEuPathDB" id="FungiDB:AeMF1_009621"/>
<evidence type="ECO:0000256" key="3">
    <source>
        <dbReference type="ARBA" id="ARBA00023242"/>
    </source>
</evidence>
<dbReference type="PROSITE" id="PS50071">
    <property type="entry name" value="HOMEOBOX_2"/>
    <property type="match status" value="1"/>
</dbReference>
<dbReference type="Proteomes" id="UP000481153">
    <property type="component" value="Unassembled WGS sequence"/>
</dbReference>
<sequence length="221" mass="25217">MTSMNQAKQYEESTADAILSPVVVAEDVAAAARHLQTDTTWKAIAHVFSYPPGDQNDAIPSPYASPSSVKAGYMAEAFAMLEHAKDPNVLQSRYRQAIDNLFASQQQQQQMRNWNGGRATATWSKKAKKRTNLSTDAKRVLREWFDAHFHHPYPSEEEKERLRHDGGITLDQVNNWFINTRVREWKPKLHQILADSDKGDSSQLDEMLDKVKAPYQTQEFI</sequence>
<dbReference type="PANTHER" id="PTHR11850">
    <property type="entry name" value="HOMEOBOX PROTEIN TRANSCRIPTION FACTORS"/>
    <property type="match status" value="1"/>
</dbReference>
<dbReference type="InterPro" id="IPR050224">
    <property type="entry name" value="TALE_homeobox"/>
</dbReference>
<evidence type="ECO:0000259" key="5">
    <source>
        <dbReference type="PROSITE" id="PS50071"/>
    </source>
</evidence>
<dbReference type="Gene3D" id="1.10.10.60">
    <property type="entry name" value="Homeodomain-like"/>
    <property type="match status" value="1"/>
</dbReference>
<evidence type="ECO:0000256" key="4">
    <source>
        <dbReference type="PROSITE-ProRule" id="PRU00108"/>
    </source>
</evidence>
<dbReference type="GO" id="GO:0003677">
    <property type="term" value="F:DNA binding"/>
    <property type="evidence" value="ECO:0007669"/>
    <property type="project" value="UniProtKB-UniRule"/>
</dbReference>
<feature type="DNA-binding region" description="Homeobox" evidence="4">
    <location>
        <begin position="126"/>
        <end position="188"/>
    </location>
</feature>
<organism evidence="6 7">
    <name type="scientific">Aphanomyces euteiches</name>
    <dbReference type="NCBI Taxonomy" id="100861"/>
    <lineage>
        <taxon>Eukaryota</taxon>
        <taxon>Sar</taxon>
        <taxon>Stramenopiles</taxon>
        <taxon>Oomycota</taxon>
        <taxon>Saprolegniomycetes</taxon>
        <taxon>Saprolegniales</taxon>
        <taxon>Verrucalvaceae</taxon>
        <taxon>Aphanomyces</taxon>
    </lineage>
</organism>
<dbReference type="GO" id="GO:0006355">
    <property type="term" value="P:regulation of DNA-templated transcription"/>
    <property type="evidence" value="ECO:0007669"/>
    <property type="project" value="InterPro"/>
</dbReference>
<dbReference type="InterPro" id="IPR009057">
    <property type="entry name" value="Homeodomain-like_sf"/>
</dbReference>
<reference evidence="6 7" key="1">
    <citation type="submission" date="2019-07" db="EMBL/GenBank/DDBJ databases">
        <title>Genomics analysis of Aphanomyces spp. identifies a new class of oomycete effector associated with host adaptation.</title>
        <authorList>
            <person name="Gaulin E."/>
        </authorList>
    </citation>
    <scope>NUCLEOTIDE SEQUENCE [LARGE SCALE GENOMIC DNA]</scope>
    <source>
        <strain evidence="6 7">ATCC 201684</strain>
    </source>
</reference>
<feature type="domain" description="Homeobox" evidence="5">
    <location>
        <begin position="124"/>
        <end position="187"/>
    </location>
</feature>
<keyword evidence="3 4" id="KW-0539">Nucleus</keyword>